<sequence length="152" mass="16441">MTTSAALLLHRDVEGVREVLIGHMGGPFWARKDAGGWSIPKGEYVAPEPPLAAARREFTEETGLPAPEGDVVELGEFRQGSGKRVTVFALESDLDLTGFAPGTFTMPWPPRSGREQEFPELDRIAWLPLAEAADLVVKGQRPALEALAAHLA</sequence>
<dbReference type="RefSeq" id="WP_398278535.1">
    <property type="nucleotide sequence ID" value="NZ_JBITLV010000002.1"/>
</dbReference>
<reference evidence="3 4" key="1">
    <citation type="submission" date="2024-10" db="EMBL/GenBank/DDBJ databases">
        <title>The Natural Products Discovery Center: Release of the First 8490 Sequenced Strains for Exploring Actinobacteria Biosynthetic Diversity.</title>
        <authorList>
            <person name="Kalkreuter E."/>
            <person name="Kautsar S.A."/>
            <person name="Yang D."/>
            <person name="Bader C.D."/>
            <person name="Teijaro C.N."/>
            <person name="Fluegel L."/>
            <person name="Davis C.M."/>
            <person name="Simpson J.R."/>
            <person name="Lauterbach L."/>
            <person name="Steele A.D."/>
            <person name="Gui C."/>
            <person name="Meng S."/>
            <person name="Li G."/>
            <person name="Viehrig K."/>
            <person name="Ye F."/>
            <person name="Su P."/>
            <person name="Kiefer A.F."/>
            <person name="Nichols A."/>
            <person name="Cepeda A.J."/>
            <person name="Yan W."/>
            <person name="Fan B."/>
            <person name="Jiang Y."/>
            <person name="Adhikari A."/>
            <person name="Zheng C.-J."/>
            <person name="Schuster L."/>
            <person name="Cowan T.M."/>
            <person name="Smanski M.J."/>
            <person name="Chevrette M.G."/>
            <person name="De Carvalho L.P.S."/>
            <person name="Shen B."/>
        </authorList>
    </citation>
    <scope>NUCLEOTIDE SEQUENCE [LARGE SCALE GENOMIC DNA]</scope>
    <source>
        <strain evidence="3 4">NPDC049639</strain>
    </source>
</reference>
<dbReference type="PROSITE" id="PS00893">
    <property type="entry name" value="NUDIX_BOX"/>
    <property type="match status" value="1"/>
</dbReference>
<proteinExistence type="predicted"/>
<name>A0ABW8ALL1_9ACTN</name>
<comment type="caution">
    <text evidence="3">The sequence shown here is derived from an EMBL/GenBank/DDBJ whole genome shotgun (WGS) entry which is preliminary data.</text>
</comment>
<evidence type="ECO:0000313" key="3">
    <source>
        <dbReference type="EMBL" id="MFI7587263.1"/>
    </source>
</evidence>
<dbReference type="InterPro" id="IPR051325">
    <property type="entry name" value="Nudix_hydrolase_domain"/>
</dbReference>
<protein>
    <submittedName>
        <fullName evidence="3">NUDIX domain-containing protein</fullName>
    </submittedName>
</protein>
<dbReference type="PANTHER" id="PTHR21340:SF7">
    <property type="entry name" value="NUDIX HYDROLASE DOMAIN-CONTAINING PROTEIN"/>
    <property type="match status" value="1"/>
</dbReference>
<dbReference type="EMBL" id="JBITLV010000002">
    <property type="protein sequence ID" value="MFI7587263.1"/>
    <property type="molecule type" value="Genomic_DNA"/>
</dbReference>
<gene>
    <name evidence="3" type="ORF">ACIB24_09335</name>
</gene>
<dbReference type="PROSITE" id="PS51462">
    <property type="entry name" value="NUDIX"/>
    <property type="match status" value="1"/>
</dbReference>
<dbReference type="Pfam" id="PF00293">
    <property type="entry name" value="NUDIX"/>
    <property type="match status" value="1"/>
</dbReference>
<dbReference type="Gene3D" id="3.90.79.10">
    <property type="entry name" value="Nucleoside Triphosphate Pyrophosphohydrolase"/>
    <property type="match status" value="1"/>
</dbReference>
<dbReference type="InterPro" id="IPR020084">
    <property type="entry name" value="NUDIX_hydrolase_CS"/>
</dbReference>
<dbReference type="SUPFAM" id="SSF55811">
    <property type="entry name" value="Nudix"/>
    <property type="match status" value="1"/>
</dbReference>
<evidence type="ECO:0000259" key="2">
    <source>
        <dbReference type="PROSITE" id="PS51462"/>
    </source>
</evidence>
<dbReference type="PANTHER" id="PTHR21340">
    <property type="entry name" value="DIADENOSINE 5,5-P1,P4-TETRAPHOSPHATE PYROPHOSPHOHYDROLASE MUTT"/>
    <property type="match status" value="1"/>
</dbReference>
<accession>A0ABW8ALL1</accession>
<keyword evidence="1" id="KW-0378">Hydrolase</keyword>
<keyword evidence="4" id="KW-1185">Reference proteome</keyword>
<feature type="domain" description="Nudix hydrolase" evidence="2">
    <location>
        <begin position="1"/>
        <end position="149"/>
    </location>
</feature>
<organism evidence="3 4">
    <name type="scientific">Spongisporangium articulatum</name>
    <dbReference type="NCBI Taxonomy" id="3362603"/>
    <lineage>
        <taxon>Bacteria</taxon>
        <taxon>Bacillati</taxon>
        <taxon>Actinomycetota</taxon>
        <taxon>Actinomycetes</taxon>
        <taxon>Kineosporiales</taxon>
        <taxon>Kineosporiaceae</taxon>
        <taxon>Spongisporangium</taxon>
    </lineage>
</organism>
<dbReference type="InterPro" id="IPR015797">
    <property type="entry name" value="NUDIX_hydrolase-like_dom_sf"/>
</dbReference>
<dbReference type="Proteomes" id="UP001612915">
    <property type="component" value="Unassembled WGS sequence"/>
</dbReference>
<dbReference type="InterPro" id="IPR000086">
    <property type="entry name" value="NUDIX_hydrolase_dom"/>
</dbReference>
<dbReference type="CDD" id="cd04662">
    <property type="entry name" value="NUDIX_Hydrolase"/>
    <property type="match status" value="1"/>
</dbReference>
<evidence type="ECO:0000313" key="4">
    <source>
        <dbReference type="Proteomes" id="UP001612915"/>
    </source>
</evidence>
<evidence type="ECO:0000256" key="1">
    <source>
        <dbReference type="ARBA" id="ARBA00022801"/>
    </source>
</evidence>